<evidence type="ECO:0000313" key="2">
    <source>
        <dbReference type="Proteomes" id="UP000777265"/>
    </source>
</evidence>
<feature type="non-terminal residue" evidence="1">
    <location>
        <position position="63"/>
    </location>
</feature>
<evidence type="ECO:0000313" key="1">
    <source>
        <dbReference type="EMBL" id="NLW35705.1"/>
    </source>
</evidence>
<name>A0A971S0T1_9BACT</name>
<sequence length="63" mass="6950">MNTTVEPLINDEYTGDLPTKRVLAYLQTKRKEGKKIAGVYCGYAPAELIRAMDIVPATLCAFS</sequence>
<comment type="caution">
    <text evidence="1">The sequence shown here is derived from an EMBL/GenBank/DDBJ whole genome shotgun (WGS) entry which is preliminary data.</text>
</comment>
<dbReference type="Proteomes" id="UP000777265">
    <property type="component" value="Unassembled WGS sequence"/>
</dbReference>
<protein>
    <submittedName>
        <fullName evidence="1">2-hydroxyacyl-CoA dehydratase</fullName>
    </submittedName>
</protein>
<reference evidence="1" key="2">
    <citation type="submission" date="2020-01" db="EMBL/GenBank/DDBJ databases">
        <authorList>
            <person name="Campanaro S."/>
        </authorList>
    </citation>
    <scope>NUCLEOTIDE SEQUENCE</scope>
    <source>
        <strain evidence="1">AS06rmzACSIP_7</strain>
    </source>
</reference>
<accession>A0A971S0T1</accession>
<dbReference type="AlphaFoldDB" id="A0A971S0T1"/>
<proteinExistence type="predicted"/>
<organism evidence="1 2">
    <name type="scientific">Syntrophorhabdus aromaticivorans</name>
    <dbReference type="NCBI Taxonomy" id="328301"/>
    <lineage>
        <taxon>Bacteria</taxon>
        <taxon>Pseudomonadati</taxon>
        <taxon>Thermodesulfobacteriota</taxon>
        <taxon>Syntrophorhabdia</taxon>
        <taxon>Syntrophorhabdales</taxon>
        <taxon>Syntrophorhabdaceae</taxon>
        <taxon>Syntrophorhabdus</taxon>
    </lineage>
</organism>
<dbReference type="EMBL" id="JAAYEE010000161">
    <property type="protein sequence ID" value="NLW35705.1"/>
    <property type="molecule type" value="Genomic_DNA"/>
</dbReference>
<reference evidence="1" key="1">
    <citation type="journal article" date="2020" name="Biotechnol. Biofuels">
        <title>New insights from the biogas microbiome by comprehensive genome-resolved metagenomics of nearly 1600 species originating from multiple anaerobic digesters.</title>
        <authorList>
            <person name="Campanaro S."/>
            <person name="Treu L."/>
            <person name="Rodriguez-R L.M."/>
            <person name="Kovalovszki A."/>
            <person name="Ziels R.M."/>
            <person name="Maus I."/>
            <person name="Zhu X."/>
            <person name="Kougias P.G."/>
            <person name="Basile A."/>
            <person name="Luo G."/>
            <person name="Schluter A."/>
            <person name="Konstantinidis K.T."/>
            <person name="Angelidaki I."/>
        </authorList>
    </citation>
    <scope>NUCLEOTIDE SEQUENCE</scope>
    <source>
        <strain evidence="1">AS06rmzACSIP_7</strain>
    </source>
</reference>
<gene>
    <name evidence="1" type="ORF">GXY80_09535</name>
</gene>